<sequence>MSPNSKQGPTAALRICRISSGSDPEDLGLLNSKSIACHTSGAAYCFDEQAVILSRFLAMTSLWSPAIMMLSEAPISLFSRSWIRRICSRIEAVVLADRLEKTRASMVAACPKSATFRYSCIARERQSTTGPSTSQQTGGWIGGRIPECCRYVARHNRQSRSPPRCRTASRVRILTAVLTTHLDAFALRRSPS</sequence>
<gene>
    <name evidence="1" type="ORF">OE88DRAFT_145360</name>
</gene>
<dbReference type="EMBL" id="ML213503">
    <property type="protein sequence ID" value="TFK57524.1"/>
    <property type="molecule type" value="Genomic_DNA"/>
</dbReference>
<dbReference type="AlphaFoldDB" id="A0A5C3NIH8"/>
<protein>
    <submittedName>
        <fullName evidence="1">Uncharacterized protein</fullName>
    </submittedName>
</protein>
<proteinExistence type="predicted"/>
<reference evidence="1 2" key="1">
    <citation type="journal article" date="2019" name="Nat. Ecol. Evol.">
        <title>Megaphylogeny resolves global patterns of mushroom evolution.</title>
        <authorList>
            <person name="Varga T."/>
            <person name="Krizsan K."/>
            <person name="Foldi C."/>
            <person name="Dima B."/>
            <person name="Sanchez-Garcia M."/>
            <person name="Sanchez-Ramirez S."/>
            <person name="Szollosi G.J."/>
            <person name="Szarkandi J.G."/>
            <person name="Papp V."/>
            <person name="Albert L."/>
            <person name="Andreopoulos W."/>
            <person name="Angelini C."/>
            <person name="Antonin V."/>
            <person name="Barry K.W."/>
            <person name="Bougher N.L."/>
            <person name="Buchanan P."/>
            <person name="Buyck B."/>
            <person name="Bense V."/>
            <person name="Catcheside P."/>
            <person name="Chovatia M."/>
            <person name="Cooper J."/>
            <person name="Damon W."/>
            <person name="Desjardin D."/>
            <person name="Finy P."/>
            <person name="Geml J."/>
            <person name="Haridas S."/>
            <person name="Hughes K."/>
            <person name="Justo A."/>
            <person name="Karasinski D."/>
            <person name="Kautmanova I."/>
            <person name="Kiss B."/>
            <person name="Kocsube S."/>
            <person name="Kotiranta H."/>
            <person name="LaButti K.M."/>
            <person name="Lechner B.E."/>
            <person name="Liimatainen K."/>
            <person name="Lipzen A."/>
            <person name="Lukacs Z."/>
            <person name="Mihaltcheva S."/>
            <person name="Morgado L.N."/>
            <person name="Niskanen T."/>
            <person name="Noordeloos M.E."/>
            <person name="Ohm R.A."/>
            <person name="Ortiz-Santana B."/>
            <person name="Ovrebo C."/>
            <person name="Racz N."/>
            <person name="Riley R."/>
            <person name="Savchenko A."/>
            <person name="Shiryaev A."/>
            <person name="Soop K."/>
            <person name="Spirin V."/>
            <person name="Szebenyi C."/>
            <person name="Tomsovsky M."/>
            <person name="Tulloss R.E."/>
            <person name="Uehling J."/>
            <person name="Grigoriev I.V."/>
            <person name="Vagvolgyi C."/>
            <person name="Papp T."/>
            <person name="Martin F.M."/>
            <person name="Miettinen O."/>
            <person name="Hibbett D.S."/>
            <person name="Nagy L.G."/>
        </authorList>
    </citation>
    <scope>NUCLEOTIDE SEQUENCE [LARGE SCALE GENOMIC DNA]</scope>
    <source>
        <strain evidence="1 2">OMC1185</strain>
    </source>
</reference>
<keyword evidence="2" id="KW-1185">Reference proteome</keyword>
<dbReference type="Proteomes" id="UP000305948">
    <property type="component" value="Unassembled WGS sequence"/>
</dbReference>
<evidence type="ECO:0000313" key="1">
    <source>
        <dbReference type="EMBL" id="TFK57524.1"/>
    </source>
</evidence>
<evidence type="ECO:0000313" key="2">
    <source>
        <dbReference type="Proteomes" id="UP000305948"/>
    </source>
</evidence>
<organism evidence="1 2">
    <name type="scientific">Heliocybe sulcata</name>
    <dbReference type="NCBI Taxonomy" id="5364"/>
    <lineage>
        <taxon>Eukaryota</taxon>
        <taxon>Fungi</taxon>
        <taxon>Dikarya</taxon>
        <taxon>Basidiomycota</taxon>
        <taxon>Agaricomycotina</taxon>
        <taxon>Agaricomycetes</taxon>
        <taxon>Gloeophyllales</taxon>
        <taxon>Gloeophyllaceae</taxon>
        <taxon>Heliocybe</taxon>
    </lineage>
</organism>
<name>A0A5C3NIH8_9AGAM</name>
<accession>A0A5C3NIH8</accession>